<dbReference type="OrthoDB" id="7067019at2"/>
<reference evidence="2 3" key="1">
    <citation type="submission" date="2017-08" db="EMBL/GenBank/DDBJ databases">
        <title>Draft genome sequence of pheromone producing symbiont Morganella morganii, of the female New Zealand grass grub Costelytra giveni.</title>
        <authorList>
            <person name="Laugraud A."/>
            <person name="Young S.D."/>
            <person name="Hurst M.H."/>
        </authorList>
    </citation>
    <scope>NUCLEOTIDE SEQUENCE [LARGE SCALE GENOMIC DNA]</scope>
    <source>
        <strain evidence="2 3">MMsCG</strain>
    </source>
</reference>
<dbReference type="Proteomes" id="UP000286908">
    <property type="component" value="Unassembled WGS sequence"/>
</dbReference>
<protein>
    <recommendedName>
        <fullName evidence="1">DUF4224 domain-containing protein</fullName>
    </recommendedName>
</protein>
<feature type="domain" description="DUF4224" evidence="1">
    <location>
        <begin position="7"/>
        <end position="49"/>
    </location>
</feature>
<dbReference type="EMBL" id="NRQY01000001">
    <property type="protein sequence ID" value="RUT66825.1"/>
    <property type="molecule type" value="Genomic_DNA"/>
</dbReference>
<dbReference type="AlphaFoldDB" id="A0A433ZXJ0"/>
<gene>
    <name evidence="2" type="ORF">CKG00_10830</name>
</gene>
<evidence type="ECO:0000313" key="2">
    <source>
        <dbReference type="EMBL" id="RUT66825.1"/>
    </source>
</evidence>
<comment type="caution">
    <text evidence="2">The sequence shown here is derived from an EMBL/GenBank/DDBJ whole genome shotgun (WGS) entry which is preliminary data.</text>
</comment>
<dbReference type="Pfam" id="PF13986">
    <property type="entry name" value="DUF4224"/>
    <property type="match status" value="1"/>
</dbReference>
<sequence length="73" mass="8428">MSEPLYLTDDELITLTGFKIKSCQVKWLRENHIHHYINKLGKPIVIRSKFTGQYYQQADIEAETPDFGALTDG</sequence>
<accession>A0A433ZXJ0</accession>
<evidence type="ECO:0000259" key="1">
    <source>
        <dbReference type="Pfam" id="PF13986"/>
    </source>
</evidence>
<organism evidence="2 3">
    <name type="scientific">Morganella morganii</name>
    <name type="common">Proteus morganii</name>
    <dbReference type="NCBI Taxonomy" id="582"/>
    <lineage>
        <taxon>Bacteria</taxon>
        <taxon>Pseudomonadati</taxon>
        <taxon>Pseudomonadota</taxon>
        <taxon>Gammaproteobacteria</taxon>
        <taxon>Enterobacterales</taxon>
        <taxon>Morganellaceae</taxon>
        <taxon>Morganella</taxon>
    </lineage>
</organism>
<name>A0A433ZXJ0_MORMO</name>
<evidence type="ECO:0000313" key="3">
    <source>
        <dbReference type="Proteomes" id="UP000286908"/>
    </source>
</evidence>
<dbReference type="InterPro" id="IPR025319">
    <property type="entry name" value="DUF4224"/>
</dbReference>
<proteinExistence type="predicted"/>